<protein>
    <submittedName>
        <fullName evidence="2">Uncharacterized protein</fullName>
    </submittedName>
</protein>
<proteinExistence type="predicted"/>
<keyword evidence="1" id="KW-0812">Transmembrane</keyword>
<evidence type="ECO:0000313" key="2">
    <source>
        <dbReference type="EMBL" id="ERF60800.1"/>
    </source>
</evidence>
<dbReference type="EMBL" id="AUZJ01000033">
    <property type="protein sequence ID" value="ERF60800.1"/>
    <property type="molecule type" value="Genomic_DNA"/>
</dbReference>
<evidence type="ECO:0000256" key="1">
    <source>
        <dbReference type="SAM" id="Phobius"/>
    </source>
</evidence>
<dbReference type="PATRIC" id="fig|1125725.4.peg.1511"/>
<name>U1GS60_TRESO</name>
<gene>
    <name evidence="3" type="ORF">HMPREF0860_1186</name>
    <name evidence="2" type="ORF">HMPREF1325_0453</name>
</gene>
<dbReference type="Proteomes" id="UP000016412">
    <property type="component" value="Unassembled WGS sequence"/>
</dbReference>
<reference evidence="4 5" key="1">
    <citation type="submission" date="2013-08" db="EMBL/GenBank/DDBJ databases">
        <authorList>
            <person name="Durkin A.S."/>
            <person name="Haft D.R."/>
            <person name="McCorrison J."/>
            <person name="Torralba M."/>
            <person name="Gillis M."/>
            <person name="Haft D.H."/>
            <person name="Methe B."/>
            <person name="Sutton G."/>
            <person name="Nelson K.E."/>
        </authorList>
    </citation>
    <scope>NUCLEOTIDE SEQUENCE [LARGE SCALE GENOMIC DNA]</scope>
    <source>
        <strain evidence="3 5">ATCC 35536</strain>
        <strain evidence="2 4">VPI DR56BR1116</strain>
    </source>
</reference>
<dbReference type="EMBL" id="AVQI01000055">
    <property type="protein sequence ID" value="ERK01604.1"/>
    <property type="molecule type" value="Genomic_DNA"/>
</dbReference>
<feature type="transmembrane region" description="Helical" evidence="1">
    <location>
        <begin position="6"/>
        <end position="23"/>
    </location>
</feature>
<evidence type="ECO:0000313" key="4">
    <source>
        <dbReference type="Proteomes" id="UP000016412"/>
    </source>
</evidence>
<dbReference type="STRING" id="1125725.HMPREF1325_0453"/>
<dbReference type="Proteomes" id="UP000016646">
    <property type="component" value="Unassembled WGS sequence"/>
</dbReference>
<keyword evidence="1" id="KW-0472">Membrane</keyword>
<dbReference type="AlphaFoldDB" id="U1GS60"/>
<comment type="caution">
    <text evidence="2">The sequence shown here is derived from an EMBL/GenBank/DDBJ whole genome shotgun (WGS) entry which is preliminary data.</text>
</comment>
<accession>U1GS60</accession>
<organism evidence="2 4">
    <name type="scientific">Treponema socranskii subsp. socranskii VPI DR56BR1116 = ATCC 35536</name>
    <dbReference type="NCBI Taxonomy" id="1125725"/>
    <lineage>
        <taxon>Bacteria</taxon>
        <taxon>Pseudomonadati</taxon>
        <taxon>Spirochaetota</taxon>
        <taxon>Spirochaetia</taxon>
        <taxon>Spirochaetales</taxon>
        <taxon>Treponemataceae</taxon>
        <taxon>Treponema</taxon>
    </lineage>
</organism>
<evidence type="ECO:0000313" key="3">
    <source>
        <dbReference type="EMBL" id="ERK01604.1"/>
    </source>
</evidence>
<keyword evidence="1" id="KW-1133">Transmembrane helix</keyword>
<sequence length="37" mass="4432">MIFYSYGGLMPLHFASGMLIFTMRKPHSRVRFFYLTD</sequence>
<keyword evidence="5" id="KW-1185">Reference proteome</keyword>
<evidence type="ECO:0000313" key="5">
    <source>
        <dbReference type="Proteomes" id="UP000016646"/>
    </source>
</evidence>